<organism evidence="4 5">
    <name type="scientific">Stichopus japonicus</name>
    <name type="common">Sea cucumber</name>
    <dbReference type="NCBI Taxonomy" id="307972"/>
    <lineage>
        <taxon>Eukaryota</taxon>
        <taxon>Metazoa</taxon>
        <taxon>Echinodermata</taxon>
        <taxon>Eleutherozoa</taxon>
        <taxon>Echinozoa</taxon>
        <taxon>Holothuroidea</taxon>
        <taxon>Aspidochirotacea</taxon>
        <taxon>Aspidochirotida</taxon>
        <taxon>Stichopodidae</taxon>
        <taxon>Apostichopus</taxon>
    </lineage>
</organism>
<dbReference type="OrthoDB" id="10048737at2759"/>
<dbReference type="EMBL" id="MRZV01000903">
    <property type="protein sequence ID" value="PIK42797.1"/>
    <property type="molecule type" value="Genomic_DNA"/>
</dbReference>
<keyword evidence="2" id="KW-0472">Membrane</keyword>
<name>A0A2G8K458_STIJA</name>
<accession>A0A2G8K458</accession>
<dbReference type="SMART" id="SM00409">
    <property type="entry name" value="IG"/>
    <property type="match status" value="2"/>
</dbReference>
<dbReference type="Proteomes" id="UP000230750">
    <property type="component" value="Unassembled WGS sequence"/>
</dbReference>
<proteinExistence type="predicted"/>
<evidence type="ECO:0000256" key="2">
    <source>
        <dbReference type="SAM" id="Phobius"/>
    </source>
</evidence>
<evidence type="ECO:0000256" key="1">
    <source>
        <dbReference type="SAM" id="MobiDB-lite"/>
    </source>
</evidence>
<feature type="transmembrane region" description="Helical" evidence="2">
    <location>
        <begin position="439"/>
        <end position="461"/>
    </location>
</feature>
<dbReference type="SUPFAM" id="SSF48726">
    <property type="entry name" value="Immunoglobulin"/>
    <property type="match status" value="2"/>
</dbReference>
<keyword evidence="2" id="KW-0812">Transmembrane</keyword>
<dbReference type="Gene3D" id="2.60.40.10">
    <property type="entry name" value="Immunoglobulins"/>
    <property type="match status" value="1"/>
</dbReference>
<dbReference type="InterPro" id="IPR003599">
    <property type="entry name" value="Ig_sub"/>
</dbReference>
<protein>
    <recommendedName>
        <fullName evidence="3">Ig-like domain-containing protein</fullName>
    </recommendedName>
</protein>
<feature type="domain" description="Ig-like" evidence="3">
    <location>
        <begin position="106"/>
        <end position="210"/>
    </location>
</feature>
<dbReference type="InterPro" id="IPR036179">
    <property type="entry name" value="Ig-like_dom_sf"/>
</dbReference>
<gene>
    <name evidence="4" type="ORF">BSL78_20343</name>
</gene>
<reference evidence="4 5" key="1">
    <citation type="journal article" date="2017" name="PLoS Biol.">
        <title>The sea cucumber genome provides insights into morphological evolution and visceral regeneration.</title>
        <authorList>
            <person name="Zhang X."/>
            <person name="Sun L."/>
            <person name="Yuan J."/>
            <person name="Sun Y."/>
            <person name="Gao Y."/>
            <person name="Zhang L."/>
            <person name="Li S."/>
            <person name="Dai H."/>
            <person name="Hamel J.F."/>
            <person name="Liu C."/>
            <person name="Yu Y."/>
            <person name="Liu S."/>
            <person name="Lin W."/>
            <person name="Guo K."/>
            <person name="Jin S."/>
            <person name="Xu P."/>
            <person name="Storey K.B."/>
            <person name="Huan P."/>
            <person name="Zhang T."/>
            <person name="Zhou Y."/>
            <person name="Zhang J."/>
            <person name="Lin C."/>
            <person name="Li X."/>
            <person name="Xing L."/>
            <person name="Huo D."/>
            <person name="Sun M."/>
            <person name="Wang L."/>
            <person name="Mercier A."/>
            <person name="Li F."/>
            <person name="Yang H."/>
            <person name="Xiang J."/>
        </authorList>
    </citation>
    <scope>NUCLEOTIDE SEQUENCE [LARGE SCALE GENOMIC DNA]</scope>
    <source>
        <strain evidence="4">Shaxun</strain>
        <tissue evidence="4">Muscle</tissue>
    </source>
</reference>
<feature type="compositionally biased region" description="Basic residues" evidence="1">
    <location>
        <begin position="861"/>
        <end position="877"/>
    </location>
</feature>
<evidence type="ECO:0000313" key="4">
    <source>
        <dbReference type="EMBL" id="PIK42797.1"/>
    </source>
</evidence>
<feature type="domain" description="Ig-like" evidence="3">
    <location>
        <begin position="216"/>
        <end position="311"/>
    </location>
</feature>
<evidence type="ECO:0000313" key="5">
    <source>
        <dbReference type="Proteomes" id="UP000230750"/>
    </source>
</evidence>
<dbReference type="InterPro" id="IPR013783">
    <property type="entry name" value="Ig-like_fold"/>
</dbReference>
<keyword evidence="2" id="KW-1133">Transmembrane helix</keyword>
<dbReference type="AlphaFoldDB" id="A0A2G8K458"/>
<evidence type="ECO:0000259" key="3">
    <source>
        <dbReference type="PROSITE" id="PS50835"/>
    </source>
</evidence>
<sequence length="877" mass="98882">MSQDNVACKENYYIHRYSSANISCDHDTSFYTVRWYFNDNEVSFLLIDGGSKGGSGYESGEYDITEEGVMIIKRAEAKHEGSYKIVVLGKGGLGGSQTMMVYVTVPVETLSILDCTTSTSELCKDKDKITSSLICEARDYWPSVKLQWTQISENGSTVVPTNTSMTFDTTSLLYSSSSVLEYIPELFSYQYFTCVAIGNAAYKVSNKSMTMKGNLPFHEIPRKDVYVMKGVDLTLYCPHDNLPFGQLQVQRRDGTEKVIRVFNSHCPNDGSCAETESRVTTIENVNNDDDGLYQCISSNGVMATKNETDVTTVIFPDNLEPIFGSCGSTAKCTQPLSTSGSGNCSISGVKPPVKLSMKADDLSKDLLTIHTIDESIVHDDLTGTITTTITFNYEVPECTESVTLRCVPEPVEYNRPIEEATLQLESDTSNCPEKGGSPALIVILIIFIVVVISVVLAVYIYKRRTGVNLLAEVLSTARAKCNNGREELGEISEEEEPLKTSNQAEVETPKQSFLKLICLFCEKLEQGKTIEQDLHKLLTEFYSTHKVDPFPFLDEFVETEQLENEVAMKVAIHFAECKRNDWIISSKVAKLLNTVLEKQQLSLVERIGVFGQMYEKGQDDFEKALVCLTSKTSILDHELLKKLLQCMMRLNRDYEVLKPKIDHNIFITIMKDCKDELYRQYHNIITSGEKWISTKMVISLLAASRRSNLDTDSFFALQLSSLLLNERLSTGEYLEELKTSLEENLISKECLVAQLDGCIKSDKLTKQSLWETYRKSLEEDWITFETLQQKIGDKWERKEWVKLLLPIAIGHQHENAKPIEMLIDVIKKYQITTDDMKTILDSAGIPGEAQEMLLTNEKISKKLGKSKKSRKDKKEKK</sequence>
<dbReference type="InterPro" id="IPR007110">
    <property type="entry name" value="Ig-like_dom"/>
</dbReference>
<dbReference type="PROSITE" id="PS50835">
    <property type="entry name" value="IG_LIKE"/>
    <property type="match status" value="2"/>
</dbReference>
<keyword evidence="5" id="KW-1185">Reference proteome</keyword>
<feature type="region of interest" description="Disordered" evidence="1">
    <location>
        <begin position="858"/>
        <end position="877"/>
    </location>
</feature>
<comment type="caution">
    <text evidence="4">The sequence shown here is derived from an EMBL/GenBank/DDBJ whole genome shotgun (WGS) entry which is preliminary data.</text>
</comment>